<feature type="compositionally biased region" description="Basic residues" evidence="1">
    <location>
        <begin position="341"/>
        <end position="354"/>
    </location>
</feature>
<feature type="compositionally biased region" description="Basic residues" evidence="1">
    <location>
        <begin position="216"/>
        <end position="225"/>
    </location>
</feature>
<keyword evidence="3" id="KW-1185">Reference proteome</keyword>
<feature type="compositionally biased region" description="Polar residues" evidence="1">
    <location>
        <begin position="92"/>
        <end position="109"/>
    </location>
</feature>
<feature type="region of interest" description="Disordered" evidence="1">
    <location>
        <begin position="420"/>
        <end position="450"/>
    </location>
</feature>
<evidence type="ECO:0000313" key="2">
    <source>
        <dbReference type="EMBL" id="EFJ02884.1"/>
    </source>
</evidence>
<name>D8PND8_SCHCM</name>
<dbReference type="OMA" id="KSMSTSM"/>
<feature type="compositionally biased region" description="Polar residues" evidence="1">
    <location>
        <begin position="25"/>
        <end position="39"/>
    </location>
</feature>
<accession>D8PND8</accession>
<feature type="compositionally biased region" description="Polar residues" evidence="1">
    <location>
        <begin position="51"/>
        <end position="69"/>
    </location>
</feature>
<dbReference type="InParanoid" id="D8PND8"/>
<gene>
    <name evidence="2" type="ORF">SCHCODRAFT_230362</name>
</gene>
<evidence type="ECO:0000313" key="3">
    <source>
        <dbReference type="Proteomes" id="UP000007431"/>
    </source>
</evidence>
<dbReference type="HOGENOM" id="CLU_608535_0_0_1"/>
<feature type="compositionally biased region" description="Low complexity" evidence="1">
    <location>
        <begin position="161"/>
        <end position="181"/>
    </location>
</feature>
<dbReference type="AlphaFoldDB" id="D8PND8"/>
<dbReference type="STRING" id="578458.D8PND8"/>
<feature type="compositionally biased region" description="Low complexity" evidence="1">
    <location>
        <begin position="110"/>
        <end position="133"/>
    </location>
</feature>
<reference evidence="2 3" key="1">
    <citation type="journal article" date="2010" name="Nat. Biotechnol.">
        <title>Genome sequence of the model mushroom Schizophyllum commune.</title>
        <authorList>
            <person name="Ohm R.A."/>
            <person name="de Jong J.F."/>
            <person name="Lugones L.G."/>
            <person name="Aerts A."/>
            <person name="Kothe E."/>
            <person name="Stajich J.E."/>
            <person name="de Vries R.P."/>
            <person name="Record E."/>
            <person name="Levasseur A."/>
            <person name="Baker S.E."/>
            <person name="Bartholomew K.A."/>
            <person name="Coutinho P.M."/>
            <person name="Erdmann S."/>
            <person name="Fowler T.J."/>
            <person name="Gathman A.C."/>
            <person name="Lombard V."/>
            <person name="Henrissat B."/>
            <person name="Knabe N."/>
            <person name="Kuees U."/>
            <person name="Lilly W.W."/>
            <person name="Lindquist E."/>
            <person name="Lucas S."/>
            <person name="Magnuson J.K."/>
            <person name="Piumi F."/>
            <person name="Raudaskoski M."/>
            <person name="Salamov A."/>
            <person name="Schmutz J."/>
            <person name="Schwarze F.W.M.R."/>
            <person name="vanKuyk P.A."/>
            <person name="Horton J.S."/>
            <person name="Grigoriev I.V."/>
            <person name="Woesten H.A.B."/>
        </authorList>
    </citation>
    <scope>NUCLEOTIDE SEQUENCE [LARGE SCALE GENOMIC DNA]</scope>
    <source>
        <strain evidence="3">H4-8 / FGSC 9210</strain>
    </source>
</reference>
<feature type="compositionally biased region" description="Pro residues" evidence="1">
    <location>
        <begin position="284"/>
        <end position="317"/>
    </location>
</feature>
<feature type="compositionally biased region" description="Basic and acidic residues" evidence="1">
    <location>
        <begin position="357"/>
        <end position="366"/>
    </location>
</feature>
<proteinExistence type="predicted"/>
<sequence>MAPPRASSKAARMLGIPDFPPLSPQDATSPTQRRQSVTSIDDDDAQDHLSYASSEKTSAKSSFRMTVTSLIPPAPTPPPDEGSASPPAVRMATTQTHPHSATTSWPTFETQPRARARPASPSPSTFPSATLPPNLGRPLRPSPKTVAALLSSRPAASVENLPLPDVASDSDPLSPLPLSAFPLPPTTIPIPPPLPAISAHRERPPSPLTAGLPARRPPRPQRAPRRPSTADVTVPGVSSFPSRSSTADSFYGASTSSATSSRHAPSEWTDPVRPATPNERRILHPPPTAPLPPPSAPLPSAPLPSRPAAPARRPPLAAPSGKAALLLGVGEPGRPATPEAHKKHQHRLLRKFMPRPHTADSDHHAPDFGSNHNHGAKADHNHGAKAGYYPTENAALAAKREAERIRHDAEVRRALHAFVSADPHPDWPPKVKKPKQTGSSAAMKGRSGWW</sequence>
<organism evidence="3">
    <name type="scientific">Schizophyllum commune (strain H4-8 / FGSC 9210)</name>
    <name type="common">Split gill fungus</name>
    <dbReference type="NCBI Taxonomy" id="578458"/>
    <lineage>
        <taxon>Eukaryota</taxon>
        <taxon>Fungi</taxon>
        <taxon>Dikarya</taxon>
        <taxon>Basidiomycota</taxon>
        <taxon>Agaricomycotina</taxon>
        <taxon>Agaricomycetes</taxon>
        <taxon>Agaricomycetidae</taxon>
        <taxon>Agaricales</taxon>
        <taxon>Schizophyllaceae</taxon>
        <taxon>Schizophyllum</taxon>
    </lineage>
</organism>
<evidence type="ECO:0000256" key="1">
    <source>
        <dbReference type="SAM" id="MobiDB-lite"/>
    </source>
</evidence>
<feature type="region of interest" description="Disordered" evidence="1">
    <location>
        <begin position="1"/>
        <end position="390"/>
    </location>
</feature>
<dbReference type="VEuPathDB" id="FungiDB:SCHCODRAFT_02246556"/>
<feature type="compositionally biased region" description="Pro residues" evidence="1">
    <location>
        <begin position="182"/>
        <end position="195"/>
    </location>
</feature>
<dbReference type="EMBL" id="GL377302">
    <property type="protein sequence ID" value="EFJ02884.1"/>
    <property type="molecule type" value="Genomic_DNA"/>
</dbReference>
<feature type="compositionally biased region" description="Polar residues" evidence="1">
    <location>
        <begin position="239"/>
        <end position="248"/>
    </location>
</feature>
<dbReference type="Proteomes" id="UP000007431">
    <property type="component" value="Unassembled WGS sequence"/>
</dbReference>
<protein>
    <submittedName>
        <fullName evidence="2">Uncharacterized protein</fullName>
    </submittedName>
</protein>